<name>A0ABD3X746_SINWO</name>
<feature type="compositionally biased region" description="Basic and acidic residues" evidence="1">
    <location>
        <begin position="33"/>
        <end position="48"/>
    </location>
</feature>
<dbReference type="SUPFAM" id="SSF52540">
    <property type="entry name" value="P-loop containing nucleoside triphosphate hydrolases"/>
    <property type="match status" value="2"/>
</dbReference>
<feature type="region of interest" description="Disordered" evidence="1">
    <location>
        <begin position="1"/>
        <end position="105"/>
    </location>
</feature>
<evidence type="ECO:0000256" key="1">
    <source>
        <dbReference type="SAM" id="MobiDB-lite"/>
    </source>
</evidence>
<feature type="region of interest" description="Disordered" evidence="1">
    <location>
        <begin position="1575"/>
        <end position="1599"/>
    </location>
</feature>
<gene>
    <name evidence="3" type="ORF">ACJMK2_027968</name>
</gene>
<dbReference type="FunFam" id="3.40.50.300:FF:000491">
    <property type="entry name" value="E3 ubiquitin-protein ligase RNF213"/>
    <property type="match status" value="1"/>
</dbReference>
<feature type="non-terminal residue" evidence="3">
    <location>
        <position position="3564"/>
    </location>
</feature>
<keyword evidence="4" id="KW-1185">Reference proteome</keyword>
<feature type="compositionally biased region" description="Basic and acidic residues" evidence="1">
    <location>
        <begin position="10"/>
        <end position="25"/>
    </location>
</feature>
<reference evidence="3 4" key="1">
    <citation type="submission" date="2024-11" db="EMBL/GenBank/DDBJ databases">
        <title>Chromosome-level genome assembly of the freshwater bivalve Anodonta woodiana.</title>
        <authorList>
            <person name="Chen X."/>
        </authorList>
    </citation>
    <scope>NUCLEOTIDE SEQUENCE [LARGE SCALE GENOMIC DNA]</scope>
    <source>
        <strain evidence="3">MN2024</strain>
        <tissue evidence="3">Gills</tissue>
    </source>
</reference>
<dbReference type="PANTHER" id="PTHR22605:SF16">
    <property type="entry name" value="E3 UBIQUITIN-PROTEIN LIGASE RNF213"/>
    <property type="match status" value="1"/>
</dbReference>
<comment type="caution">
    <text evidence="3">The sequence shown here is derived from an EMBL/GenBank/DDBJ whole genome shotgun (WGS) entry which is preliminary data.</text>
</comment>
<accession>A0ABD3X746</accession>
<dbReference type="InterPro" id="IPR003593">
    <property type="entry name" value="AAA+_ATPase"/>
</dbReference>
<dbReference type="Proteomes" id="UP001634394">
    <property type="component" value="Unassembled WGS sequence"/>
</dbReference>
<feature type="compositionally biased region" description="Basic and acidic residues" evidence="1">
    <location>
        <begin position="61"/>
        <end position="74"/>
    </location>
</feature>
<feature type="domain" description="AAA+ ATPase" evidence="2">
    <location>
        <begin position="2610"/>
        <end position="2760"/>
    </location>
</feature>
<feature type="compositionally biased region" description="Basic residues" evidence="1">
    <location>
        <begin position="50"/>
        <end position="60"/>
    </location>
</feature>
<sequence length="3564" mass="410601">MSIEEQEKDNEEKSIEEQEKENEEKSIEDDQESKDVAETSQSRKDGYSKNKLKRLRKKEKKQREKKIEAVQGEKHLKRKTKNTENSQIQVKDKQKQSGTTGIETPGIRDENYITVHFHALVSPDFKWDLKKDKILIKTKLKDFGDFESNENHMQHVRHVKEFHEMQISLKIKREIAFEKGFCYRYAVLHEKNDKNKVECEYYYKAGWTSLTADRYFLLTDEWKNKREFHRFDGIINQDKTKLDQVINKVSSNYTKKLKEDAEISTRIFAAKILVSTEKRLAMFNKETMETLGMLLSSLMRTYWLDAKCWSSEEELKQTMSDVLLSPLLKSLEFETPLTDYKENTQKAERRMHNALFVLIVSEQYKLQLSSHYMSLLARSLLLRPHHETRELHDYAVVDAYFSNYKEKLKMILIDFCNSFPVSDKDPSWLHCIPLLHMISGDVRPYQSPSADDKHDIDYVSWCGIQLIRNAVEKFREIPTTWLIPLQEMIRILTPLFELDYFLPRTLMAALRLHEVEEVMRFKVMPPEVCIAACTNYIKYTRPMLRDGVTAVRDEDKEMVRCLNELWKYLEIFKKPEYWSEECLCKHAQLTYKIAEHMVATTLKEIHMKELHNIIAAVIQVFLQAIAFYDNIQVSPSESQPHIDMLKQICYQIRSDWLNQMFSPSHQRDLKGTFSAWSSLLSPDDLKSPTIAQMWNDEILQDFTHRLEQELYSSSTDGENFIQFYCTEMDTLHHRLQTCLSDLAFKAVESGYMVKCTDFDRKQMERFGDLLSHLFESQWISRMAKDSVHKDHKMLAFMLEWPPFSHFMALFTGDKKIHDFLGSNCISYLMSCISLLKRLISVLLNGHVALEDLDLIQSSEAKFLELGKRLQGLEEYKTIKNVDILKVVKGRQKEVDCYRRQIAQIEILLNLCQYIPSVDITTSVQKRLSTLSGSRRLHVCDICESVGVDIWEDLQLYNPQIKAFELPQLVLMNLDKLESQYKSRVFFQLWEETGKTDKVNSLEELFSRVWIPVNEKWLTMCTEIASGHITFVQFESYLGKLSVGDDYGCIDEEMTFLNVEEKTRKERLEQLRQHRNIRHCIRSAKIILQIVDTLGLNGDFGDIKKIASKAKGRAIKMLDFDASLMQTCELLQGMTAQRSACLDAVIKSEKLLKWLKESMKGGMKELKVFVDLASISAGDGDMEIDKVNCLHAAITGYAPLVFDLDVNFGYKILRERCNLVWEALEADPELPQKLVSISHQLDWLQSVKLAHGSVEVASLEQASAINADGIYCVGKLEAVKENEMCLDLHKVISLEVASEQKKRQYSFDQLQDLQNRLMLVAGKAEHGKDNVERFTMVFDSVTRLGNVYNKLISAGCVLYKNWQARFFCRSEPLKSLCAYIKCGEGVKVFRVCISDAEDITTVIPELAKFMENCLEKWLDYINEKRNEYCELNFFTTDQLVILQQELAKMGKGQDPDIKIYPLLSAVKETCTYEDLQDAMQRASKDVEKVQMEMDEDKEGKTEEVQETVKDEEGKLNRELFIEEMMNSGYPQRTAMDGSKHLHPDEIVEDSVRGKNLEALGMVGQEEMMEAEATKISCEGSTNSVTSPTCVTGSSSSKHERAGSRCANTETLIKDLECLWETFLGSVSSRVKDSLSVEHLGLVLRQLASKDTMKIFRPFPPGLVQGVPNLVVCHKADILRTLLSVYMVDSTQPLPRSDEVLMCDSHTTLDQLDVFWRRSLGDRSSRIHCLVNADLLDFEVSDKGERCLENYMQQIQNKDYHLIVICSLENEYQSRMVTALEKYRRQLLPISNKKIVSYVQQKLQVDISVPTSKFKPAAVVDPDRSCVRIVKSTRAGMGKSLYVKGRVEDLSSQNQTHRRPCHVIVPLQDREINISKVTQILLSYMLPLRDTTPRIFHLDISHEVQEGVDCFLFSLLILGCLTDSFGHVWRRSARDLYLVETMPILERCFVKEGRSYSHVHKVFEFLPFVKCRSPMETVDILAKRKIPRDFRPTDQLFDQKEIKSRTFQRPYHYLRQLEQKQEGTITNPSESEVLMILLRHCGVPDPSWAELHHFVRFLDTQLGNFENSSFCSSALVKDLPGFQYFVLKFLIQMSRDFSTRSLSMAEESPINIAASLEDDKEMKVDDLAQFQMRRTWESSPHPYLFFNPDGHTMTFVGFNIDRNTGNLVDHQTRRVLENDIMSAKLYKGLEKNGVPIQEDFDHLSRMKKIRRLCKVMGTENDHDPDETYELTTDNVKKILAIYMRFRCDIPVIIMGETGCGKTRLVKFLCALQTPPGADVKNMVLMKVHGGITNADIIRKVKEAEKLAQENAKNYGPHMYTVLFFDEANTTESIGLIKEILCDKSMEGRPLTNCPNLKMVAACNPYRKHSNELITRLSQAGLGYRVDADKTTDRLGRVPMRNLVYRVQPLPQSLLSLVWDFGQLNIETEDIYIQQMITRYIKQEYLPDIPDLVPVISGILTASQSFMRQQKDECSFVSLRDIDRVLSVMSWFYRKDPAIMNLSSDQDSSSDTERDEEEEAFNHQNYMDCITWSLVLALGVCYLACLKKRKEYTEHIWKYFQPPLTVLDGPKQIEDTVIRYQDIYLQNVQLDKNIARNTALRENVFMMVICTELRIPLFLVGKPGSSKSLAKTIVADAMQGNAAHVDFFRDFKQIQMVSFQCSPLSTPDGIVGTFRQCAKFQKDKDLDKFVSVVVLDEVGLAEDSPRMPLKTLHPLLEDGCQGDEEPEPYKKVAFIGISNWALDPAKMNRGILVQRDVPDLQELENSALGICSSDATTLTLMKPLIKPLAESYLHLFRKAAKDVREFYGLRDFYSLIKMIYSFCEKSKKFPTWHQLLHAIKRNFGGLNSVNPEETFTKKLSAVVKKDAQPQPGDPDCSPTGLIHACFDVNKTQCESRYLLLLTENYGALTILQQQILNIKDAIIIFGSSFPSDQKYTQVCRNINRIKVCMETGNTVVLLNLENLYESLYDALNQYYVYFGGDRYVDLGLGTHRVKCRVHKNFRLIVVAEKDVVYKKFPIPLINRLEKHLLTVNTLLKKEQGQLAERLEKWAHNFSTESTSLNHQSVNNGRSPTQRSVGDVFIGWHTDTYSAIILFVWEDLQTNERKPSNEKVLDESKKLLLWTATPEAVVRLKKCCLPHHEVEAHMKTYWEEQTHDSLAQYLRHRRGLARMKNKDCFAQVTTHSRLLSQSYKEEISRATEIPECRLLIETLQSFDTEQQFSRKIRSFIDEHLEEELLILIQCDSGNTNASLVACARYCILDVHQQMKDRRTAPCHVIFIIQLPRIVGGCFTGFQCGLWHSVHIDDLRVQSIDMPTIQYMMGVSIATLMEKTFTSKASSKVSMKKNKMRDHDAPEEVYSQNACSLIMPSIQSALAMIRDREEATERSTKRVNLVLQLMHKISDEVVPVPSFFQGVTSHLVALMKEKEDKSGFNPSNWLPNEASKPENITKAGTFRRACIQYLESRISPILAGIIAHIDTNQNLDILSGHISQGDWVARLWLHIFNTPAAIQLKYSDLQYPGRQQELSEVIVKTTGCQGLAFQAEFPFSWLMFEQINAISRNTHANLKEK</sequence>
<evidence type="ECO:0000259" key="2">
    <source>
        <dbReference type="SMART" id="SM00382"/>
    </source>
</evidence>
<dbReference type="Gene3D" id="3.40.50.300">
    <property type="entry name" value="P-loop containing nucleotide triphosphate hydrolases"/>
    <property type="match status" value="2"/>
</dbReference>
<evidence type="ECO:0000313" key="3">
    <source>
        <dbReference type="EMBL" id="KAL3881536.1"/>
    </source>
</evidence>
<dbReference type="PANTHER" id="PTHR22605">
    <property type="entry name" value="RZ-TYPE DOMAIN-CONTAINING PROTEIN"/>
    <property type="match status" value="1"/>
</dbReference>
<dbReference type="CDD" id="cd00009">
    <property type="entry name" value="AAA"/>
    <property type="match status" value="1"/>
</dbReference>
<dbReference type="InterPro" id="IPR031248">
    <property type="entry name" value="RNF213"/>
</dbReference>
<proteinExistence type="predicted"/>
<dbReference type="SMART" id="SM00382">
    <property type="entry name" value="AAA"/>
    <property type="match status" value="2"/>
</dbReference>
<dbReference type="EMBL" id="JBJQND010000003">
    <property type="protein sequence ID" value="KAL3881536.1"/>
    <property type="molecule type" value="Genomic_DNA"/>
</dbReference>
<evidence type="ECO:0000313" key="4">
    <source>
        <dbReference type="Proteomes" id="UP001634394"/>
    </source>
</evidence>
<feature type="domain" description="AAA+ ATPase" evidence="2">
    <location>
        <begin position="2245"/>
        <end position="2389"/>
    </location>
</feature>
<protein>
    <recommendedName>
        <fullName evidence="2">AAA+ ATPase domain-containing protein</fullName>
    </recommendedName>
</protein>
<organism evidence="3 4">
    <name type="scientific">Sinanodonta woodiana</name>
    <name type="common">Chinese pond mussel</name>
    <name type="synonym">Anodonta woodiana</name>
    <dbReference type="NCBI Taxonomy" id="1069815"/>
    <lineage>
        <taxon>Eukaryota</taxon>
        <taxon>Metazoa</taxon>
        <taxon>Spiralia</taxon>
        <taxon>Lophotrochozoa</taxon>
        <taxon>Mollusca</taxon>
        <taxon>Bivalvia</taxon>
        <taxon>Autobranchia</taxon>
        <taxon>Heteroconchia</taxon>
        <taxon>Palaeoheterodonta</taxon>
        <taxon>Unionida</taxon>
        <taxon>Unionoidea</taxon>
        <taxon>Unionidae</taxon>
        <taxon>Unioninae</taxon>
        <taxon>Sinanodonta</taxon>
    </lineage>
</organism>
<feature type="compositionally biased region" description="Polar residues" evidence="1">
    <location>
        <begin position="1577"/>
        <end position="1594"/>
    </location>
</feature>
<dbReference type="InterPro" id="IPR027417">
    <property type="entry name" value="P-loop_NTPase"/>
</dbReference>